<keyword evidence="8" id="KW-0482">Metalloprotease</keyword>
<gene>
    <name evidence="9" type="ORF">DWW02_26815</name>
</gene>
<dbReference type="GO" id="GO:0008270">
    <property type="term" value="F:zinc ion binding"/>
    <property type="evidence" value="ECO:0007669"/>
    <property type="project" value="InterPro"/>
</dbReference>
<reference evidence="9 10" key="1">
    <citation type="submission" date="2018-08" db="EMBL/GenBank/DDBJ databases">
        <title>A genome reference for cultivated species of the human gut microbiota.</title>
        <authorList>
            <person name="Zou Y."/>
            <person name="Xue W."/>
            <person name="Luo G."/>
        </authorList>
    </citation>
    <scope>NUCLEOTIDE SEQUENCE [LARGE SCALE GENOMIC DNA]</scope>
    <source>
        <strain evidence="9 10">AF14-18</strain>
    </source>
</reference>
<dbReference type="GO" id="GO:0016805">
    <property type="term" value="F:dipeptidase activity"/>
    <property type="evidence" value="ECO:0007669"/>
    <property type="project" value="UniProtKB-KW"/>
</dbReference>
<evidence type="ECO:0000256" key="8">
    <source>
        <dbReference type="ARBA" id="ARBA00023049"/>
    </source>
</evidence>
<protein>
    <submittedName>
        <fullName evidence="9">M20/M25/M40 family metallo-hydrolase</fullName>
    </submittedName>
</protein>
<dbReference type="AlphaFoldDB" id="A0A412YVE6"/>
<accession>A0A412YVE6</accession>
<sequence>MDVKEWVLSQRENMLDTAMELMKIRSVSEPGTREHPYGEGCAMVLDKALEIGKQMGFETENHDYRCGSILMPGRTGQEIGIFVHLDVVHEGNGWTTEPYKPVIKDGWLYGRGSADNKGPAAAALYSMKYLKEQEVPLEHTIRLYLGCSEERGMEDIEYYTSHYPAPEFSFTPDASFPVCYGEKGILEGEFSCAMPEGHVTGFSAGVASNAVPAEARVWLSRTGCDAVRDYVDSLDNPQDFTVEGGSQIVIKAAGKTAHAAFPEGSDSAAVKLAHMLAKAPFLTEEEQACFRFLDQGFADYYGEGMGIAFEDGLSGSLTLVGGMARTERGRFIQNFNIRYPVTAGAEALVKQMSAQAGKYGWILDWSRDNPPCVIDPESPVVKELTALCRQVLGTETKAYSMGGGTYARKLPNAVAFGPGIRGQKKPCPPGRGGGHQPDECVKIENLTNAMVIYIEALKRLDVLIGE</sequence>
<organism evidence="9 10">
    <name type="scientific">Enterocloster bolteae</name>
    <dbReference type="NCBI Taxonomy" id="208479"/>
    <lineage>
        <taxon>Bacteria</taxon>
        <taxon>Bacillati</taxon>
        <taxon>Bacillota</taxon>
        <taxon>Clostridia</taxon>
        <taxon>Lachnospirales</taxon>
        <taxon>Lachnospiraceae</taxon>
        <taxon>Enterocloster</taxon>
    </lineage>
</organism>
<dbReference type="Gene3D" id="3.40.630.10">
    <property type="entry name" value="Zn peptidases"/>
    <property type="match status" value="1"/>
</dbReference>
<comment type="similarity">
    <text evidence="2">Belongs to the peptidase M20A family.</text>
</comment>
<evidence type="ECO:0000256" key="3">
    <source>
        <dbReference type="ARBA" id="ARBA00022670"/>
    </source>
</evidence>
<dbReference type="InterPro" id="IPR010964">
    <property type="entry name" value="M20A_pepV-rel"/>
</dbReference>
<evidence type="ECO:0000256" key="7">
    <source>
        <dbReference type="ARBA" id="ARBA00022997"/>
    </source>
</evidence>
<dbReference type="Proteomes" id="UP000284543">
    <property type="component" value="Unassembled WGS sequence"/>
</dbReference>
<keyword evidence="5 9" id="KW-0378">Hydrolase</keyword>
<dbReference type="GO" id="GO:0006526">
    <property type="term" value="P:L-arginine biosynthetic process"/>
    <property type="evidence" value="ECO:0007669"/>
    <property type="project" value="TreeGrafter"/>
</dbReference>
<keyword evidence="7" id="KW-0224">Dipeptidase</keyword>
<dbReference type="GO" id="GO:0006508">
    <property type="term" value="P:proteolysis"/>
    <property type="evidence" value="ECO:0007669"/>
    <property type="project" value="UniProtKB-KW"/>
</dbReference>
<dbReference type="SUPFAM" id="SSF55031">
    <property type="entry name" value="Bacterial exopeptidase dimerisation domain"/>
    <property type="match status" value="1"/>
</dbReference>
<name>A0A412YVE6_9FIRM</name>
<evidence type="ECO:0000256" key="6">
    <source>
        <dbReference type="ARBA" id="ARBA00022833"/>
    </source>
</evidence>
<keyword evidence="4" id="KW-0479">Metal-binding</keyword>
<dbReference type="Gene3D" id="3.30.70.360">
    <property type="match status" value="2"/>
</dbReference>
<dbReference type="PANTHER" id="PTHR43808:SF31">
    <property type="entry name" value="N-ACETYL-L-CITRULLINE DEACETYLASE"/>
    <property type="match status" value="1"/>
</dbReference>
<evidence type="ECO:0000313" key="9">
    <source>
        <dbReference type="EMBL" id="RGV70723.1"/>
    </source>
</evidence>
<dbReference type="SUPFAM" id="SSF53187">
    <property type="entry name" value="Zn-dependent exopeptidases"/>
    <property type="match status" value="1"/>
</dbReference>
<dbReference type="InterPro" id="IPR050072">
    <property type="entry name" value="Peptidase_M20A"/>
</dbReference>
<dbReference type="Pfam" id="PF01546">
    <property type="entry name" value="Peptidase_M20"/>
    <property type="match status" value="1"/>
</dbReference>
<dbReference type="EMBL" id="QRZM01000019">
    <property type="protein sequence ID" value="RGV70723.1"/>
    <property type="molecule type" value="Genomic_DNA"/>
</dbReference>
<dbReference type="GO" id="GO:0008777">
    <property type="term" value="F:acetylornithine deacetylase activity"/>
    <property type="evidence" value="ECO:0007669"/>
    <property type="project" value="TreeGrafter"/>
</dbReference>
<evidence type="ECO:0000313" key="10">
    <source>
        <dbReference type="Proteomes" id="UP000284543"/>
    </source>
</evidence>
<dbReference type="InterPro" id="IPR002933">
    <property type="entry name" value="Peptidase_M20"/>
</dbReference>
<dbReference type="InterPro" id="IPR036264">
    <property type="entry name" value="Bact_exopeptidase_dim_dom"/>
</dbReference>
<keyword evidence="3" id="KW-0645">Protease</keyword>
<evidence type="ECO:0000256" key="4">
    <source>
        <dbReference type="ARBA" id="ARBA00022723"/>
    </source>
</evidence>
<keyword evidence="6" id="KW-0862">Zinc</keyword>
<evidence type="ECO:0000256" key="2">
    <source>
        <dbReference type="ARBA" id="ARBA00006247"/>
    </source>
</evidence>
<dbReference type="RefSeq" id="WP_118019585.1">
    <property type="nucleotide sequence ID" value="NZ_CAUHGS010000021.1"/>
</dbReference>
<evidence type="ECO:0000256" key="1">
    <source>
        <dbReference type="ARBA" id="ARBA00001947"/>
    </source>
</evidence>
<evidence type="ECO:0000256" key="5">
    <source>
        <dbReference type="ARBA" id="ARBA00022801"/>
    </source>
</evidence>
<comment type="cofactor">
    <cofactor evidence="1">
        <name>Zn(2+)</name>
        <dbReference type="ChEBI" id="CHEBI:29105"/>
    </cofactor>
</comment>
<dbReference type="NCBIfam" id="TIGR01887">
    <property type="entry name" value="dipeptidaselike"/>
    <property type="match status" value="1"/>
</dbReference>
<dbReference type="PANTHER" id="PTHR43808">
    <property type="entry name" value="ACETYLORNITHINE DEACETYLASE"/>
    <property type="match status" value="1"/>
</dbReference>
<dbReference type="GO" id="GO:0008237">
    <property type="term" value="F:metallopeptidase activity"/>
    <property type="evidence" value="ECO:0007669"/>
    <property type="project" value="UniProtKB-KW"/>
</dbReference>
<comment type="caution">
    <text evidence="9">The sequence shown here is derived from an EMBL/GenBank/DDBJ whole genome shotgun (WGS) entry which is preliminary data.</text>
</comment>
<proteinExistence type="inferred from homology"/>